<accession>A0A453QDG3</accession>
<sequence>NFLSKRKKKHPCMHVSFPSTQIILTHTFLKYSLCFFLNPNLIYIVQLARSFYQEIN</sequence>
<reference evidence="2" key="1">
    <citation type="journal article" date="2014" name="Science">
        <title>Ancient hybridizations among the ancestral genomes of bread wheat.</title>
        <authorList>
            <consortium name="International Wheat Genome Sequencing Consortium,"/>
            <person name="Marcussen T."/>
            <person name="Sandve S.R."/>
            <person name="Heier L."/>
            <person name="Spannagl M."/>
            <person name="Pfeifer M."/>
            <person name="Jakobsen K.S."/>
            <person name="Wulff B.B."/>
            <person name="Steuernagel B."/>
            <person name="Mayer K.F."/>
            <person name="Olsen O.A."/>
        </authorList>
    </citation>
    <scope>NUCLEOTIDE SEQUENCE [LARGE SCALE GENOMIC DNA]</scope>
    <source>
        <strain evidence="2">cv. AL8/78</strain>
    </source>
</reference>
<organism evidence="1 2">
    <name type="scientific">Aegilops tauschii subsp. strangulata</name>
    <name type="common">Goatgrass</name>
    <dbReference type="NCBI Taxonomy" id="200361"/>
    <lineage>
        <taxon>Eukaryota</taxon>
        <taxon>Viridiplantae</taxon>
        <taxon>Streptophyta</taxon>
        <taxon>Embryophyta</taxon>
        <taxon>Tracheophyta</taxon>
        <taxon>Spermatophyta</taxon>
        <taxon>Magnoliopsida</taxon>
        <taxon>Liliopsida</taxon>
        <taxon>Poales</taxon>
        <taxon>Poaceae</taxon>
        <taxon>BOP clade</taxon>
        <taxon>Pooideae</taxon>
        <taxon>Triticodae</taxon>
        <taxon>Triticeae</taxon>
        <taxon>Triticinae</taxon>
        <taxon>Aegilops</taxon>
    </lineage>
</organism>
<dbReference type="Gramene" id="AET7Gv20051600.1">
    <property type="protein sequence ID" value="AET7Gv20051600.1"/>
    <property type="gene ID" value="AET7Gv20051600"/>
</dbReference>
<dbReference type="Proteomes" id="UP000015105">
    <property type="component" value="Chromosome 7D"/>
</dbReference>
<evidence type="ECO:0000313" key="1">
    <source>
        <dbReference type="EnsemblPlants" id="AET7Gv20051600.1"/>
    </source>
</evidence>
<dbReference type="EnsemblPlants" id="AET7Gv20051600.1">
    <property type="protein sequence ID" value="AET7Gv20051600.1"/>
    <property type="gene ID" value="AET7Gv20051600"/>
</dbReference>
<evidence type="ECO:0000313" key="2">
    <source>
        <dbReference type="Proteomes" id="UP000015105"/>
    </source>
</evidence>
<reference evidence="2" key="2">
    <citation type="journal article" date="2017" name="Nat. Plants">
        <title>The Aegilops tauschii genome reveals multiple impacts of transposons.</title>
        <authorList>
            <person name="Zhao G."/>
            <person name="Zou C."/>
            <person name="Li K."/>
            <person name="Wang K."/>
            <person name="Li T."/>
            <person name="Gao L."/>
            <person name="Zhang X."/>
            <person name="Wang H."/>
            <person name="Yang Z."/>
            <person name="Liu X."/>
            <person name="Jiang W."/>
            <person name="Mao L."/>
            <person name="Kong X."/>
            <person name="Jiao Y."/>
            <person name="Jia J."/>
        </authorList>
    </citation>
    <scope>NUCLEOTIDE SEQUENCE [LARGE SCALE GENOMIC DNA]</scope>
    <source>
        <strain evidence="2">cv. AL8/78</strain>
    </source>
</reference>
<reference evidence="1" key="3">
    <citation type="journal article" date="2017" name="Nature">
        <title>Genome sequence of the progenitor of the wheat D genome Aegilops tauschii.</title>
        <authorList>
            <person name="Luo M.C."/>
            <person name="Gu Y.Q."/>
            <person name="Puiu D."/>
            <person name="Wang H."/>
            <person name="Twardziok S.O."/>
            <person name="Deal K.R."/>
            <person name="Huo N."/>
            <person name="Zhu T."/>
            <person name="Wang L."/>
            <person name="Wang Y."/>
            <person name="McGuire P.E."/>
            <person name="Liu S."/>
            <person name="Long H."/>
            <person name="Ramasamy R.K."/>
            <person name="Rodriguez J.C."/>
            <person name="Van S.L."/>
            <person name="Yuan L."/>
            <person name="Wang Z."/>
            <person name="Xia Z."/>
            <person name="Xiao L."/>
            <person name="Anderson O.D."/>
            <person name="Ouyang S."/>
            <person name="Liang Y."/>
            <person name="Zimin A.V."/>
            <person name="Pertea G."/>
            <person name="Qi P."/>
            <person name="Bennetzen J.L."/>
            <person name="Dai X."/>
            <person name="Dawson M.W."/>
            <person name="Muller H.G."/>
            <person name="Kugler K."/>
            <person name="Rivarola-Duarte L."/>
            <person name="Spannagl M."/>
            <person name="Mayer K.F.X."/>
            <person name="Lu F.H."/>
            <person name="Bevan M.W."/>
            <person name="Leroy P."/>
            <person name="Li P."/>
            <person name="You F.M."/>
            <person name="Sun Q."/>
            <person name="Liu Z."/>
            <person name="Lyons E."/>
            <person name="Wicker T."/>
            <person name="Salzberg S.L."/>
            <person name="Devos K.M."/>
            <person name="Dvorak J."/>
        </authorList>
    </citation>
    <scope>NUCLEOTIDE SEQUENCE [LARGE SCALE GENOMIC DNA]</scope>
    <source>
        <strain evidence="1">cv. AL8/78</strain>
    </source>
</reference>
<keyword evidence="2" id="KW-1185">Reference proteome</keyword>
<name>A0A453QDG3_AEGTS</name>
<reference evidence="1" key="5">
    <citation type="journal article" date="2021" name="G3 (Bethesda)">
        <title>Aegilops tauschii genome assembly Aet v5.0 features greater sequence contiguity and improved annotation.</title>
        <authorList>
            <person name="Wang L."/>
            <person name="Zhu T."/>
            <person name="Rodriguez J.C."/>
            <person name="Deal K.R."/>
            <person name="Dubcovsky J."/>
            <person name="McGuire P.E."/>
            <person name="Lux T."/>
            <person name="Spannagl M."/>
            <person name="Mayer K.F.X."/>
            <person name="Baldrich P."/>
            <person name="Meyers B.C."/>
            <person name="Huo N."/>
            <person name="Gu Y.Q."/>
            <person name="Zhou H."/>
            <person name="Devos K.M."/>
            <person name="Bennetzen J.L."/>
            <person name="Unver T."/>
            <person name="Budak H."/>
            <person name="Gulick P.J."/>
            <person name="Galiba G."/>
            <person name="Kalapos B."/>
            <person name="Nelson D.R."/>
            <person name="Li P."/>
            <person name="You F.M."/>
            <person name="Luo M.C."/>
            <person name="Dvorak J."/>
        </authorList>
    </citation>
    <scope>NUCLEOTIDE SEQUENCE [LARGE SCALE GENOMIC DNA]</scope>
    <source>
        <strain evidence="1">cv. AL8/78</strain>
    </source>
</reference>
<reference evidence="1" key="4">
    <citation type="submission" date="2019-03" db="UniProtKB">
        <authorList>
            <consortium name="EnsemblPlants"/>
        </authorList>
    </citation>
    <scope>IDENTIFICATION</scope>
</reference>
<proteinExistence type="predicted"/>
<protein>
    <submittedName>
        <fullName evidence="1">Uncharacterized protein</fullName>
    </submittedName>
</protein>
<dbReference type="AlphaFoldDB" id="A0A453QDG3"/>